<keyword evidence="1" id="KW-0812">Transmembrane</keyword>
<evidence type="ECO:0000256" key="1">
    <source>
        <dbReference type="SAM" id="Phobius"/>
    </source>
</evidence>
<proteinExistence type="predicted"/>
<protein>
    <recommendedName>
        <fullName evidence="3">Protein RseC</fullName>
    </recommendedName>
</protein>
<accession>A0A645EMF9</accession>
<dbReference type="PANTHER" id="PTHR35867">
    <property type="entry name" value="PROTEIN RSEC"/>
    <property type="match status" value="1"/>
</dbReference>
<dbReference type="EMBL" id="VSSQ01048415">
    <property type="protein sequence ID" value="MPN02462.1"/>
    <property type="molecule type" value="Genomic_DNA"/>
</dbReference>
<keyword evidence="1" id="KW-1133">Transmembrane helix</keyword>
<reference evidence="2" key="1">
    <citation type="submission" date="2019-08" db="EMBL/GenBank/DDBJ databases">
        <authorList>
            <person name="Kucharzyk K."/>
            <person name="Murdoch R.W."/>
            <person name="Higgins S."/>
            <person name="Loffler F."/>
        </authorList>
    </citation>
    <scope>NUCLEOTIDE SEQUENCE</scope>
</reference>
<evidence type="ECO:0000313" key="2">
    <source>
        <dbReference type="EMBL" id="MPN02462.1"/>
    </source>
</evidence>
<dbReference type="PIRSF" id="PIRSF004923">
    <property type="entry name" value="RseC"/>
    <property type="match status" value="1"/>
</dbReference>
<evidence type="ECO:0008006" key="3">
    <source>
        <dbReference type="Google" id="ProtNLM"/>
    </source>
</evidence>
<dbReference type="InterPro" id="IPR007359">
    <property type="entry name" value="SigmaE_reg_RseC_MucC"/>
</dbReference>
<organism evidence="2">
    <name type="scientific">bioreactor metagenome</name>
    <dbReference type="NCBI Taxonomy" id="1076179"/>
    <lineage>
        <taxon>unclassified sequences</taxon>
        <taxon>metagenomes</taxon>
        <taxon>ecological metagenomes</taxon>
    </lineage>
</organism>
<dbReference type="Pfam" id="PF04246">
    <property type="entry name" value="RseC_MucC"/>
    <property type="match status" value="1"/>
</dbReference>
<feature type="transmembrane region" description="Helical" evidence="1">
    <location>
        <begin position="70"/>
        <end position="89"/>
    </location>
</feature>
<dbReference type="PANTHER" id="PTHR35867:SF1">
    <property type="entry name" value="PROTEIN RSEC"/>
    <property type="match status" value="1"/>
</dbReference>
<sequence>MKEIGKILEINDEMAKILITRHTACGDCGACQVGRENLNMILSAENTVKGKPGDGVEIELKTENFLSASFIMYGIPLLGLIIGLSGAYYGAKAVGYDENPAQVLAAVAGLALLALSYLGIKLKESKIRSMSKFKPVVVRIIND</sequence>
<comment type="caution">
    <text evidence="2">The sequence shown here is derived from an EMBL/GenBank/DDBJ whole genome shotgun (WGS) entry which is preliminary data.</text>
</comment>
<name>A0A645EMF9_9ZZZZ</name>
<feature type="transmembrane region" description="Helical" evidence="1">
    <location>
        <begin position="101"/>
        <end position="120"/>
    </location>
</feature>
<keyword evidence="1" id="KW-0472">Membrane</keyword>
<gene>
    <name evidence="2" type="ORF">SDC9_149678</name>
</gene>
<dbReference type="AlphaFoldDB" id="A0A645EMF9"/>
<dbReference type="InterPro" id="IPR026268">
    <property type="entry name" value="RseC"/>
</dbReference>